<reference evidence="1 2" key="1">
    <citation type="submission" date="2016-05" db="EMBL/GenBank/DDBJ databases">
        <title>Genomic and physiological characterization of Planctopirus sp. isolated from fresh water lake.</title>
        <authorList>
            <person name="Subhash Y."/>
            <person name="Ramana C."/>
        </authorList>
    </citation>
    <scope>NUCLEOTIDE SEQUENCE [LARGE SCALE GENOMIC DNA]</scope>
    <source>
        <strain evidence="1 2">JC280</strain>
    </source>
</reference>
<accession>A0A1C3ETI7</accession>
<dbReference type="AlphaFoldDB" id="A0A1C3ETI7"/>
<dbReference type="RefSeq" id="WP_068845524.1">
    <property type="nucleotide sequence ID" value="NZ_LYDR01000020.1"/>
</dbReference>
<evidence type="ECO:0000313" key="2">
    <source>
        <dbReference type="Proteomes" id="UP000094828"/>
    </source>
</evidence>
<protein>
    <submittedName>
        <fullName evidence="1">Uncharacterized protein</fullName>
    </submittedName>
</protein>
<proteinExistence type="predicted"/>
<dbReference type="STRING" id="1841610.A6X21_02085"/>
<dbReference type="Proteomes" id="UP000094828">
    <property type="component" value="Unassembled WGS sequence"/>
</dbReference>
<evidence type="ECO:0000313" key="1">
    <source>
        <dbReference type="EMBL" id="ODA36495.1"/>
    </source>
</evidence>
<keyword evidence="2" id="KW-1185">Reference proteome</keyword>
<dbReference type="OrthoDB" id="9148466at2"/>
<organism evidence="1 2">
    <name type="scientific">Planctopirus hydrillae</name>
    <dbReference type="NCBI Taxonomy" id="1841610"/>
    <lineage>
        <taxon>Bacteria</taxon>
        <taxon>Pseudomonadati</taxon>
        <taxon>Planctomycetota</taxon>
        <taxon>Planctomycetia</taxon>
        <taxon>Planctomycetales</taxon>
        <taxon>Planctomycetaceae</taxon>
        <taxon>Planctopirus</taxon>
    </lineage>
</organism>
<name>A0A1C3ETI7_9PLAN</name>
<sequence length="304" mass="34593">MTQEHNLATVCLIDDERHDYQPFLDALSHLGIQAVHVRGTDLETTPRQHFRNVRLVFTDLHLGNYGSEKTHASHTASVFLKTISPEHGPLRVVVWSKYADQRVPLSEFASPPEDDQPDLADLFINEVTSTDHRFKEIAQFSRMSKPLRADRPSFGWGNQLENEILRFLPHFRLLQQSRVLIRSQLGQGDIWMAITEAIFGVMCARNDESFLLSDAVDVASSVSCDILEVIAVLSQLTKPSSAVLRFVFESSLTGNDVTTEEFSRTLASWWRRNEMSDEQWSRWSESVIIKWLFADTKSAGGEDE</sequence>
<gene>
    <name evidence="1" type="ORF">A6X21_02085</name>
</gene>
<dbReference type="EMBL" id="LYDR01000020">
    <property type="protein sequence ID" value="ODA36495.1"/>
    <property type="molecule type" value="Genomic_DNA"/>
</dbReference>
<comment type="caution">
    <text evidence="1">The sequence shown here is derived from an EMBL/GenBank/DDBJ whole genome shotgun (WGS) entry which is preliminary data.</text>
</comment>